<proteinExistence type="predicted"/>
<evidence type="ECO:0000259" key="1">
    <source>
        <dbReference type="Pfam" id="PF21307"/>
    </source>
</evidence>
<dbReference type="InterPro" id="IPR013780">
    <property type="entry name" value="Glyco_hydro_b"/>
</dbReference>
<comment type="caution">
    <text evidence="2">The sequence shown here is derived from an EMBL/GenBank/DDBJ whole genome shotgun (WGS) entry which is preliminary data.</text>
</comment>
<sequence length="78" mass="8374">VRGLRARGGYAVDISWRGGALSKAVIHPQQSGVCEIWSPVPLNAQGLEAQAAGAADPGGFRYRITVEQGKNIVMQRER</sequence>
<dbReference type="EMBL" id="JARTLD010000088">
    <property type="protein sequence ID" value="MED5020962.1"/>
    <property type="molecule type" value="Genomic_DNA"/>
</dbReference>
<dbReference type="Gene3D" id="2.60.40.1180">
    <property type="entry name" value="Golgi alpha-mannosidase II"/>
    <property type="match status" value="1"/>
</dbReference>
<dbReference type="InterPro" id="IPR049053">
    <property type="entry name" value="AFCA-like_C"/>
</dbReference>
<gene>
    <name evidence="2" type="ORF">P9847_27245</name>
</gene>
<dbReference type="Proteomes" id="UP001343257">
    <property type="component" value="Unassembled WGS sequence"/>
</dbReference>
<organism evidence="2 3">
    <name type="scientific">Paenibacillus chibensis</name>
    <dbReference type="NCBI Taxonomy" id="59846"/>
    <lineage>
        <taxon>Bacteria</taxon>
        <taxon>Bacillati</taxon>
        <taxon>Bacillota</taxon>
        <taxon>Bacilli</taxon>
        <taxon>Bacillales</taxon>
        <taxon>Paenibacillaceae</taxon>
        <taxon>Paenibacillus</taxon>
    </lineage>
</organism>
<protein>
    <recommendedName>
        <fullName evidence="1">Alpha fucosidase A-like C-terminal domain-containing protein</fullName>
    </recommendedName>
</protein>
<accession>A0ABU6Q1L1</accession>
<evidence type="ECO:0000313" key="2">
    <source>
        <dbReference type="EMBL" id="MED5020962.1"/>
    </source>
</evidence>
<feature type="domain" description="Alpha fucosidase A-like C-terminal" evidence="1">
    <location>
        <begin position="1"/>
        <end position="70"/>
    </location>
</feature>
<name>A0ABU6Q1L1_9BACL</name>
<evidence type="ECO:0000313" key="3">
    <source>
        <dbReference type="Proteomes" id="UP001343257"/>
    </source>
</evidence>
<dbReference type="Pfam" id="PF21307">
    <property type="entry name" value="Glyco_hydro_95_C"/>
    <property type="match status" value="1"/>
</dbReference>
<reference evidence="2 3" key="1">
    <citation type="submission" date="2023-03" db="EMBL/GenBank/DDBJ databases">
        <title>Bacillus Genome Sequencing.</title>
        <authorList>
            <person name="Dunlap C."/>
        </authorList>
    </citation>
    <scope>NUCLEOTIDE SEQUENCE [LARGE SCALE GENOMIC DNA]</scope>
    <source>
        <strain evidence="2 3">NRS-52</strain>
    </source>
</reference>
<dbReference type="RefSeq" id="WP_328282369.1">
    <property type="nucleotide sequence ID" value="NZ_JARTLD010000088.1"/>
</dbReference>
<keyword evidence="3" id="KW-1185">Reference proteome</keyword>
<feature type="non-terminal residue" evidence="2">
    <location>
        <position position="1"/>
    </location>
</feature>